<keyword evidence="1" id="KW-0472">Membrane</keyword>
<keyword evidence="1" id="KW-1133">Transmembrane helix</keyword>
<dbReference type="AlphaFoldDB" id="A0A3M7PVF1"/>
<reference evidence="2 3" key="1">
    <citation type="journal article" date="2018" name="Sci. Rep.">
        <title>Genomic signatures of local adaptation to the degree of environmental predictability in rotifers.</title>
        <authorList>
            <person name="Franch-Gras L."/>
            <person name="Hahn C."/>
            <person name="Garcia-Roger E.M."/>
            <person name="Carmona M.J."/>
            <person name="Serra M."/>
            <person name="Gomez A."/>
        </authorList>
    </citation>
    <scope>NUCLEOTIDE SEQUENCE [LARGE SCALE GENOMIC DNA]</scope>
    <source>
        <strain evidence="2">HYR1</strain>
    </source>
</reference>
<gene>
    <name evidence="2" type="ORF">BpHYR1_008024</name>
</gene>
<evidence type="ECO:0000313" key="2">
    <source>
        <dbReference type="EMBL" id="RNA02721.1"/>
    </source>
</evidence>
<comment type="caution">
    <text evidence="2">The sequence shown here is derived from an EMBL/GenBank/DDBJ whole genome shotgun (WGS) entry which is preliminary data.</text>
</comment>
<evidence type="ECO:0000313" key="3">
    <source>
        <dbReference type="Proteomes" id="UP000276133"/>
    </source>
</evidence>
<feature type="transmembrane region" description="Helical" evidence="1">
    <location>
        <begin position="25"/>
        <end position="44"/>
    </location>
</feature>
<proteinExistence type="predicted"/>
<name>A0A3M7PVF1_BRAPC</name>
<organism evidence="2 3">
    <name type="scientific">Brachionus plicatilis</name>
    <name type="common">Marine rotifer</name>
    <name type="synonym">Brachionus muelleri</name>
    <dbReference type="NCBI Taxonomy" id="10195"/>
    <lineage>
        <taxon>Eukaryota</taxon>
        <taxon>Metazoa</taxon>
        <taxon>Spiralia</taxon>
        <taxon>Gnathifera</taxon>
        <taxon>Rotifera</taxon>
        <taxon>Eurotatoria</taxon>
        <taxon>Monogononta</taxon>
        <taxon>Pseudotrocha</taxon>
        <taxon>Ploima</taxon>
        <taxon>Brachionidae</taxon>
        <taxon>Brachionus</taxon>
    </lineage>
</organism>
<protein>
    <submittedName>
        <fullName evidence="2">Uncharacterized protein</fullName>
    </submittedName>
</protein>
<keyword evidence="3" id="KW-1185">Reference proteome</keyword>
<accession>A0A3M7PVF1</accession>
<dbReference type="EMBL" id="REGN01008775">
    <property type="protein sequence ID" value="RNA02721.1"/>
    <property type="molecule type" value="Genomic_DNA"/>
</dbReference>
<keyword evidence="1" id="KW-0812">Transmembrane</keyword>
<sequence length="117" mass="13984">MVSMVLVPYGINSNFDIVPRKLKRMSILICFLIIIIIIKVIFSLKQNTLYLILQNDQDWSQMVRYFKISINACRKENVLKRIDSDDRILRKNYLKHKINYKSDIISFRIMMISINLK</sequence>
<dbReference type="Proteomes" id="UP000276133">
    <property type="component" value="Unassembled WGS sequence"/>
</dbReference>
<evidence type="ECO:0000256" key="1">
    <source>
        <dbReference type="SAM" id="Phobius"/>
    </source>
</evidence>